<feature type="transmembrane region" description="Helical" evidence="2">
    <location>
        <begin position="89"/>
        <end position="110"/>
    </location>
</feature>
<keyword evidence="2" id="KW-1133">Transmembrane helix</keyword>
<dbReference type="EMBL" id="BONQ01000042">
    <property type="protein sequence ID" value="GIG44685.1"/>
    <property type="molecule type" value="Genomic_DNA"/>
</dbReference>
<feature type="compositionally biased region" description="Polar residues" evidence="1">
    <location>
        <begin position="152"/>
        <end position="169"/>
    </location>
</feature>
<organism evidence="3 4">
    <name type="scientific">Dactylosporangium siamense</name>
    <dbReference type="NCBI Taxonomy" id="685454"/>
    <lineage>
        <taxon>Bacteria</taxon>
        <taxon>Bacillati</taxon>
        <taxon>Actinomycetota</taxon>
        <taxon>Actinomycetes</taxon>
        <taxon>Micromonosporales</taxon>
        <taxon>Micromonosporaceae</taxon>
        <taxon>Dactylosporangium</taxon>
    </lineage>
</organism>
<evidence type="ECO:0000313" key="4">
    <source>
        <dbReference type="Proteomes" id="UP000660611"/>
    </source>
</evidence>
<keyword evidence="2" id="KW-0812">Transmembrane</keyword>
<feature type="region of interest" description="Disordered" evidence="1">
    <location>
        <begin position="215"/>
        <end position="247"/>
    </location>
</feature>
<sequence>MRGWLRRRTLPKAEAQRLLDGGSGDSAVADLLRAASGPARPGELAGEQAAIAAFRQEYAAGRRTSDAAGDGAADRGRPPRGVRRTGRRVAVLAAALTAAALAGTGVAAGAGHLPAPLQRAAHDWIDQVPEPDPQPAPQRTGRAESPTPPATQRPSSTVSPSHPGTSSTAAAGDFKKLCKEWEKVRDDPHRKPMDPADLRALTAAAGGPEHIERFCGLTPSGSAAVPSGPTGPPGASRSKKASRRANA</sequence>
<dbReference type="Proteomes" id="UP000660611">
    <property type="component" value="Unassembled WGS sequence"/>
</dbReference>
<keyword evidence="4" id="KW-1185">Reference proteome</keyword>
<feature type="region of interest" description="Disordered" evidence="1">
    <location>
        <begin position="126"/>
        <end position="174"/>
    </location>
</feature>
<proteinExistence type="predicted"/>
<name>A0A919PH01_9ACTN</name>
<protein>
    <submittedName>
        <fullName evidence="3">Uncharacterized protein</fullName>
    </submittedName>
</protein>
<feature type="compositionally biased region" description="Low complexity" evidence="1">
    <location>
        <begin position="60"/>
        <end position="71"/>
    </location>
</feature>
<accession>A0A919PH01</accession>
<evidence type="ECO:0000313" key="3">
    <source>
        <dbReference type="EMBL" id="GIG44685.1"/>
    </source>
</evidence>
<evidence type="ECO:0000256" key="1">
    <source>
        <dbReference type="SAM" id="MobiDB-lite"/>
    </source>
</evidence>
<dbReference type="AlphaFoldDB" id="A0A919PH01"/>
<dbReference type="RefSeq" id="WP_203846510.1">
    <property type="nucleotide sequence ID" value="NZ_BAAAVW010000007.1"/>
</dbReference>
<evidence type="ECO:0000256" key="2">
    <source>
        <dbReference type="SAM" id="Phobius"/>
    </source>
</evidence>
<comment type="caution">
    <text evidence="3">The sequence shown here is derived from an EMBL/GenBank/DDBJ whole genome shotgun (WGS) entry which is preliminary data.</text>
</comment>
<gene>
    <name evidence="3" type="ORF">Dsi01nite_027260</name>
</gene>
<reference evidence="3" key="1">
    <citation type="submission" date="2021-01" db="EMBL/GenBank/DDBJ databases">
        <title>Whole genome shotgun sequence of Dactylosporangium siamense NBRC 106093.</title>
        <authorList>
            <person name="Komaki H."/>
            <person name="Tamura T."/>
        </authorList>
    </citation>
    <scope>NUCLEOTIDE SEQUENCE</scope>
    <source>
        <strain evidence="3">NBRC 106093</strain>
    </source>
</reference>
<feature type="compositionally biased region" description="Basic residues" evidence="1">
    <location>
        <begin position="237"/>
        <end position="247"/>
    </location>
</feature>
<keyword evidence="2" id="KW-0472">Membrane</keyword>
<feature type="region of interest" description="Disordered" evidence="1">
    <location>
        <begin position="60"/>
        <end position="86"/>
    </location>
</feature>